<gene>
    <name evidence="1" type="ORF">PV09_00649</name>
</gene>
<dbReference type="VEuPathDB" id="FungiDB:PV09_00649"/>
<dbReference type="EMBL" id="KN847530">
    <property type="protein sequence ID" value="KIW08702.1"/>
    <property type="molecule type" value="Genomic_DNA"/>
</dbReference>
<dbReference type="HOGENOM" id="CLU_1797928_0_0_1"/>
<keyword evidence="2" id="KW-1185">Reference proteome</keyword>
<protein>
    <submittedName>
        <fullName evidence="1">Uncharacterized protein</fullName>
    </submittedName>
</protein>
<organism evidence="1 2">
    <name type="scientific">Verruconis gallopava</name>
    <dbReference type="NCBI Taxonomy" id="253628"/>
    <lineage>
        <taxon>Eukaryota</taxon>
        <taxon>Fungi</taxon>
        <taxon>Dikarya</taxon>
        <taxon>Ascomycota</taxon>
        <taxon>Pezizomycotina</taxon>
        <taxon>Dothideomycetes</taxon>
        <taxon>Pleosporomycetidae</taxon>
        <taxon>Venturiales</taxon>
        <taxon>Sympoventuriaceae</taxon>
        <taxon>Verruconis</taxon>
    </lineage>
</organism>
<dbReference type="InParanoid" id="A0A0D1Z6W3"/>
<sequence>MIAITDKLKAVTWFNLTPLASLLCAKWPNWDMTSLSSLRVAVVSFEYGTHGLKNSPPSAQAAYLRLSCDDTYTCLIEQLDSGYDNDDDSGGAEAITSTSTVADHIMLFSNKLYPTAADPADKSTANSTYLMPLVQIIFQCPSKV</sequence>
<evidence type="ECO:0000313" key="2">
    <source>
        <dbReference type="Proteomes" id="UP000053259"/>
    </source>
</evidence>
<accession>A0A0D1Z6W3</accession>
<name>A0A0D1Z6W3_9PEZI</name>
<proteinExistence type="predicted"/>
<dbReference type="GeneID" id="27308622"/>
<dbReference type="Proteomes" id="UP000053259">
    <property type="component" value="Unassembled WGS sequence"/>
</dbReference>
<dbReference type="AlphaFoldDB" id="A0A0D1Z6W3"/>
<evidence type="ECO:0000313" key="1">
    <source>
        <dbReference type="EMBL" id="KIW08702.1"/>
    </source>
</evidence>
<reference evidence="1 2" key="1">
    <citation type="submission" date="2015-01" db="EMBL/GenBank/DDBJ databases">
        <title>The Genome Sequence of Ochroconis gallopava CBS43764.</title>
        <authorList>
            <consortium name="The Broad Institute Genomics Platform"/>
            <person name="Cuomo C."/>
            <person name="de Hoog S."/>
            <person name="Gorbushina A."/>
            <person name="Stielow B."/>
            <person name="Teixiera M."/>
            <person name="Abouelleil A."/>
            <person name="Chapman S.B."/>
            <person name="Priest M."/>
            <person name="Young S.K."/>
            <person name="Wortman J."/>
            <person name="Nusbaum C."/>
            <person name="Birren B."/>
        </authorList>
    </citation>
    <scope>NUCLEOTIDE SEQUENCE [LARGE SCALE GENOMIC DNA]</scope>
    <source>
        <strain evidence="1 2">CBS 43764</strain>
    </source>
</reference>
<dbReference type="RefSeq" id="XP_016218571.1">
    <property type="nucleotide sequence ID" value="XM_016353418.1"/>
</dbReference>